<dbReference type="InterPro" id="IPR000953">
    <property type="entry name" value="Chromo/chromo_shadow_dom"/>
</dbReference>
<proteinExistence type="predicted"/>
<dbReference type="InterPro" id="IPR023780">
    <property type="entry name" value="Chromo_domain"/>
</dbReference>
<dbReference type="SMART" id="SM00298">
    <property type="entry name" value="CHROMO"/>
    <property type="match status" value="1"/>
</dbReference>
<sequence length="200" mass="23518">MGRKGDPRRDLFLEKTQEQSFKDFDDCCAQRMDMFSRLRSEALRIQMEHREKSQKKHTDVERPKVGNFVWLLPVGKRKGKLQKRRRGPFQVLDLLPNFLVKLKFLTEARTITVHQRRLCAVKGEHTIEDLKILAASGEGEFIVDCLLEHRGKTKKDLEFLVSWSGYELEESTWEPLSGLKETIALEEYLEQHEELRHIVV</sequence>
<dbReference type="PROSITE" id="PS50013">
    <property type="entry name" value="CHROMO_2"/>
    <property type="match status" value="1"/>
</dbReference>
<dbReference type="InterPro" id="IPR016197">
    <property type="entry name" value="Chromo-like_dom_sf"/>
</dbReference>
<dbReference type="Gene3D" id="2.40.50.40">
    <property type="match status" value="1"/>
</dbReference>
<protein>
    <recommendedName>
        <fullName evidence="1">Chromo domain-containing protein</fullName>
    </recommendedName>
</protein>
<dbReference type="SUPFAM" id="SSF54160">
    <property type="entry name" value="Chromo domain-like"/>
    <property type="match status" value="1"/>
</dbReference>
<keyword evidence="3" id="KW-1185">Reference proteome</keyword>
<evidence type="ECO:0000259" key="1">
    <source>
        <dbReference type="PROSITE" id="PS50013"/>
    </source>
</evidence>
<comment type="caution">
    <text evidence="2">The sequence shown here is derived from an EMBL/GenBank/DDBJ whole genome shotgun (WGS) entry which is preliminary data.</text>
</comment>
<dbReference type="CDD" id="cd00024">
    <property type="entry name" value="CD_CSD"/>
    <property type="match status" value="1"/>
</dbReference>
<dbReference type="Pfam" id="PF00385">
    <property type="entry name" value="Chromo"/>
    <property type="match status" value="1"/>
</dbReference>
<reference evidence="2" key="1">
    <citation type="submission" date="2022-03" db="EMBL/GenBank/DDBJ databases">
        <title>Draft genome sequence of Aduncisulcus paluster, a free-living microaerophilic Fornicata.</title>
        <authorList>
            <person name="Yuyama I."/>
            <person name="Kume K."/>
            <person name="Tamura T."/>
            <person name="Inagaki Y."/>
            <person name="Hashimoto T."/>
        </authorList>
    </citation>
    <scope>NUCLEOTIDE SEQUENCE</scope>
    <source>
        <strain evidence="2">NY0171</strain>
    </source>
</reference>
<feature type="domain" description="Chromo" evidence="1">
    <location>
        <begin position="141"/>
        <end position="192"/>
    </location>
</feature>
<name>A0ABQ5JZI7_9EUKA</name>
<organism evidence="2 3">
    <name type="scientific">Aduncisulcus paluster</name>
    <dbReference type="NCBI Taxonomy" id="2918883"/>
    <lineage>
        <taxon>Eukaryota</taxon>
        <taxon>Metamonada</taxon>
        <taxon>Carpediemonas-like organisms</taxon>
        <taxon>Aduncisulcus</taxon>
    </lineage>
</organism>
<gene>
    <name evidence="2" type="ORF">ADUPG1_011802</name>
</gene>
<evidence type="ECO:0000313" key="2">
    <source>
        <dbReference type="EMBL" id="GKT20981.1"/>
    </source>
</evidence>
<evidence type="ECO:0000313" key="3">
    <source>
        <dbReference type="Proteomes" id="UP001057375"/>
    </source>
</evidence>
<dbReference type="Proteomes" id="UP001057375">
    <property type="component" value="Unassembled WGS sequence"/>
</dbReference>
<accession>A0ABQ5JZI7</accession>
<dbReference type="EMBL" id="BQXS01012280">
    <property type="protein sequence ID" value="GKT20981.1"/>
    <property type="molecule type" value="Genomic_DNA"/>
</dbReference>